<dbReference type="Proteomes" id="UP000005496">
    <property type="component" value="Unassembled WGS sequence"/>
</dbReference>
<evidence type="ECO:0000256" key="6">
    <source>
        <dbReference type="ARBA" id="ARBA00022670"/>
    </source>
</evidence>
<dbReference type="Gene3D" id="3.40.50.880">
    <property type="match status" value="1"/>
</dbReference>
<dbReference type="PANTHER" id="PTHR36175">
    <property type="entry name" value="CYANOPHYCINASE"/>
    <property type="match status" value="1"/>
</dbReference>
<feature type="active site" description="Charge relay system" evidence="9">
    <location>
        <position position="216"/>
    </location>
</feature>
<comment type="catalytic activity">
    <reaction evidence="1">
        <text>[L-4-(L-arginin-2-N-yl)aspartate](n) + H2O = [L-4-(L-arginin-2-N-yl)aspartate](n-1) + L-4-(L-arginin-2-N-yl)aspartate</text>
        <dbReference type="Rhea" id="RHEA:12845"/>
        <dbReference type="Rhea" id="RHEA-COMP:13728"/>
        <dbReference type="Rhea" id="RHEA-COMP:13734"/>
        <dbReference type="ChEBI" id="CHEBI:15377"/>
        <dbReference type="ChEBI" id="CHEBI:137986"/>
        <dbReference type="ChEBI" id="CHEBI:137991"/>
        <dbReference type="EC" id="3.4.15.6"/>
    </reaction>
</comment>
<dbReference type="Pfam" id="PF03575">
    <property type="entry name" value="Peptidase_S51"/>
    <property type="match status" value="1"/>
</dbReference>
<dbReference type="SUPFAM" id="SSF52317">
    <property type="entry name" value="Class I glutamine amidotransferase-like"/>
    <property type="match status" value="1"/>
</dbReference>
<keyword evidence="10" id="KW-0121">Carboxypeptidase</keyword>
<evidence type="ECO:0000256" key="9">
    <source>
        <dbReference type="PIRSR" id="PIRSR032067-1"/>
    </source>
</evidence>
<comment type="similarity">
    <text evidence="3">Belongs to the peptidase S51 family.</text>
</comment>
<keyword evidence="8" id="KW-0720">Serine protease</keyword>
<dbReference type="GO" id="GO:0008241">
    <property type="term" value="F:peptidyl-dipeptidase activity"/>
    <property type="evidence" value="ECO:0007669"/>
    <property type="project" value="UniProtKB-EC"/>
</dbReference>
<dbReference type="InterPro" id="IPR005320">
    <property type="entry name" value="Peptidase_S51"/>
</dbReference>
<evidence type="ECO:0000256" key="8">
    <source>
        <dbReference type="ARBA" id="ARBA00022825"/>
    </source>
</evidence>
<dbReference type="GO" id="GO:0008236">
    <property type="term" value="F:serine-type peptidase activity"/>
    <property type="evidence" value="ECO:0007669"/>
    <property type="project" value="UniProtKB-KW"/>
</dbReference>
<dbReference type="CDD" id="cd03145">
    <property type="entry name" value="GAT1_cyanophycinase"/>
    <property type="match status" value="1"/>
</dbReference>
<evidence type="ECO:0000256" key="2">
    <source>
        <dbReference type="ARBA" id="ARBA00002039"/>
    </source>
</evidence>
<proteinExistence type="inferred from homology"/>
<evidence type="ECO:0000256" key="3">
    <source>
        <dbReference type="ARBA" id="ARBA00006534"/>
    </source>
</evidence>
<dbReference type="PANTHER" id="PTHR36175:SF1">
    <property type="entry name" value="CYANOPHYCINASE"/>
    <property type="match status" value="1"/>
</dbReference>
<dbReference type="InterPro" id="IPR011811">
    <property type="entry name" value="Peptidase_S51_cyanophycinase"/>
</dbReference>
<keyword evidence="11" id="KW-1185">Reference proteome</keyword>
<dbReference type="AlphaFoldDB" id="D6SL04"/>
<dbReference type="GO" id="GO:0006508">
    <property type="term" value="P:proteolysis"/>
    <property type="evidence" value="ECO:0007669"/>
    <property type="project" value="UniProtKB-KW"/>
</dbReference>
<keyword evidence="6" id="KW-0645">Protease</keyword>
<organism evidence="10 11">
    <name type="scientific">Desulfonatronospira thiodismutans ASO3-1</name>
    <dbReference type="NCBI Taxonomy" id="555779"/>
    <lineage>
        <taxon>Bacteria</taxon>
        <taxon>Pseudomonadati</taxon>
        <taxon>Thermodesulfobacteriota</taxon>
        <taxon>Desulfovibrionia</taxon>
        <taxon>Desulfovibrionales</taxon>
        <taxon>Desulfonatronovibrionaceae</taxon>
        <taxon>Desulfonatronospira</taxon>
    </lineage>
</organism>
<comment type="function">
    <text evidence="2">Exopeptidase that catalyzes the hydrolytic cleavage of multi-L-arginyl-poly-L-aspartic acid (cyanophycin; a water-insoluble reserve polymer) into aspartate-arginine dipeptides.</text>
</comment>
<dbReference type="eggNOG" id="COG4242">
    <property type="taxonomic scope" value="Bacteria"/>
</dbReference>
<sequence length="287" mass="30686">MEKTKGILIIIGGDMSMPPGMDNGENSSDAEVAETEGEILTRFCGLLSGIKSRIEIIPTASSIPEKAGTRYTEAFSSLGFKNCAVMEIRTREQAQSQDMVQRVREAEGFLFTGGDQLRLTTILGGTDLLNILAERYVREAVVIAGTSAGAMAMSDTMIYQGSSQEALKKGEVKFSSGFGLLSKVIIDTHFVKRGRIGRLFQAVASNPGCLGIGLGEDTGLLITKGETLEAIGSGLIIVVDGSTIKYTNMAMINEGELISIENLSVHVMVPGDKLLLSRRKFTPALAQ</sequence>
<evidence type="ECO:0000256" key="5">
    <source>
        <dbReference type="ARBA" id="ARBA00015719"/>
    </source>
</evidence>
<comment type="caution">
    <text evidence="10">The sequence shown here is derived from an EMBL/GenBank/DDBJ whole genome shotgun (WGS) entry which is preliminary data.</text>
</comment>
<dbReference type="NCBIfam" id="TIGR02069">
    <property type="entry name" value="cyanophycinase"/>
    <property type="match status" value="1"/>
</dbReference>
<evidence type="ECO:0000256" key="1">
    <source>
        <dbReference type="ARBA" id="ARBA00001092"/>
    </source>
</evidence>
<dbReference type="RefSeq" id="WP_008868497.1">
    <property type="nucleotide sequence ID" value="NZ_ACJN02000001.1"/>
</dbReference>
<dbReference type="InterPro" id="IPR029062">
    <property type="entry name" value="Class_I_gatase-like"/>
</dbReference>
<evidence type="ECO:0000313" key="10">
    <source>
        <dbReference type="EMBL" id="EFI35365.1"/>
    </source>
</evidence>
<dbReference type="EMBL" id="ACJN02000001">
    <property type="protein sequence ID" value="EFI35365.1"/>
    <property type="molecule type" value="Genomic_DNA"/>
</dbReference>
<protein>
    <recommendedName>
        <fullName evidence="5">Cyanophycinase</fullName>
        <ecNumber evidence="4">3.4.15.6</ecNumber>
    </recommendedName>
</protein>
<evidence type="ECO:0000256" key="7">
    <source>
        <dbReference type="ARBA" id="ARBA00022801"/>
    </source>
</evidence>
<evidence type="ECO:0000313" key="11">
    <source>
        <dbReference type="Proteomes" id="UP000005496"/>
    </source>
</evidence>
<feature type="active site" description="Charge relay system" evidence="9">
    <location>
        <position position="189"/>
    </location>
</feature>
<dbReference type="PIRSF" id="PIRSF032067">
    <property type="entry name" value="Cyanophycinase"/>
    <property type="match status" value="1"/>
</dbReference>
<dbReference type="OrthoDB" id="9799980at2"/>
<evidence type="ECO:0000256" key="4">
    <source>
        <dbReference type="ARBA" id="ARBA00013115"/>
    </source>
</evidence>
<name>D6SL04_9BACT</name>
<dbReference type="EC" id="3.4.15.6" evidence="4"/>
<accession>D6SL04</accession>
<keyword evidence="7 10" id="KW-0378">Hydrolase</keyword>
<dbReference type="GO" id="GO:0004180">
    <property type="term" value="F:carboxypeptidase activity"/>
    <property type="evidence" value="ECO:0007669"/>
    <property type="project" value="UniProtKB-KW"/>
</dbReference>
<feature type="active site" description="Charge relay system" evidence="9">
    <location>
        <position position="147"/>
    </location>
</feature>
<gene>
    <name evidence="10" type="ORF">Dthio_PD2780</name>
</gene>
<reference evidence="10" key="1">
    <citation type="submission" date="2010-05" db="EMBL/GenBank/DDBJ databases">
        <title>The draft genome of Desulfonatronospira thiodismutans ASO3-1.</title>
        <authorList>
            <consortium name="US DOE Joint Genome Institute (JGI-PGF)"/>
            <person name="Lucas S."/>
            <person name="Copeland A."/>
            <person name="Lapidus A."/>
            <person name="Cheng J.-F."/>
            <person name="Bruce D."/>
            <person name="Goodwin L."/>
            <person name="Pitluck S."/>
            <person name="Chertkov O."/>
            <person name="Brettin T."/>
            <person name="Detter J.C."/>
            <person name="Han C."/>
            <person name="Land M.L."/>
            <person name="Hauser L."/>
            <person name="Kyrpides N."/>
            <person name="Mikhailova N."/>
            <person name="Muyzer G."/>
            <person name="Woyke T."/>
        </authorList>
    </citation>
    <scope>NUCLEOTIDE SEQUENCE [LARGE SCALE GENOMIC DNA]</scope>
    <source>
        <strain evidence="10">ASO3-1</strain>
    </source>
</reference>